<dbReference type="Gene3D" id="3.30.460.40">
    <property type="match status" value="1"/>
</dbReference>
<evidence type="ECO:0000313" key="2">
    <source>
        <dbReference type="EMBL" id="ELZ68555.1"/>
    </source>
</evidence>
<name>M0G8N5_HALPT</name>
<evidence type="ECO:0000313" key="3">
    <source>
        <dbReference type="Proteomes" id="UP000011559"/>
    </source>
</evidence>
<proteinExistence type="predicted"/>
<keyword evidence="3" id="KW-1185">Reference proteome</keyword>
<dbReference type="RefSeq" id="WP_008094563.1">
    <property type="nucleotide sequence ID" value="NZ_AOLG01000035.1"/>
</dbReference>
<evidence type="ECO:0000259" key="1">
    <source>
        <dbReference type="Pfam" id="PF19502"/>
    </source>
</evidence>
<dbReference type="SUPFAM" id="SSF81301">
    <property type="entry name" value="Nucleotidyltransferase"/>
    <property type="match status" value="1"/>
</dbReference>
<feature type="domain" description="DUF6036" evidence="1">
    <location>
        <begin position="23"/>
        <end position="153"/>
    </location>
</feature>
<dbReference type="InterPro" id="IPR043519">
    <property type="entry name" value="NT_sf"/>
</dbReference>
<sequence length="283" mass="32290">MTRESTLEYTAIREQFHELANLINEPITVYLIGGGALTLQELKNATKDIDLIVREEYELKQLWAALTAAGYEPPEDLEQEYDELDAAFILENGKRRFDVFHRQVAGVLMLSDDMEARSQHLFEDGPLTVRMVSLDDIFLFKSVANRDDDVDDMVVLAQAGIDEELIVQEVHTQLSLIGRDEFVGAMKHKLARLKEQGYSFDIQDEIERLHSRTVDGERVAQCIRLLAETEYDDDLYEGVPERTVESRVGEETATSGIKWLHQIGLVRYGEDGSLVLQEKIENK</sequence>
<organism evidence="2 3">
    <name type="scientific">Haloferax prahovense (strain DSM 18310 / JCM 13924 / TL6)</name>
    <dbReference type="NCBI Taxonomy" id="1227461"/>
    <lineage>
        <taxon>Archaea</taxon>
        <taxon>Methanobacteriati</taxon>
        <taxon>Methanobacteriota</taxon>
        <taxon>Stenosarchaea group</taxon>
        <taxon>Halobacteria</taxon>
        <taxon>Halobacteriales</taxon>
        <taxon>Haloferacaceae</taxon>
        <taxon>Haloferax</taxon>
    </lineage>
</organism>
<gene>
    <name evidence="2" type="ORF">C457_11141</name>
</gene>
<protein>
    <recommendedName>
        <fullName evidence="1">DUF6036 domain-containing protein</fullName>
    </recommendedName>
</protein>
<dbReference type="OrthoDB" id="12113at2157"/>
<dbReference type="PATRIC" id="fig|1227461.3.peg.2199"/>
<dbReference type="EMBL" id="AOLG01000035">
    <property type="protein sequence ID" value="ELZ68555.1"/>
    <property type="molecule type" value="Genomic_DNA"/>
</dbReference>
<comment type="caution">
    <text evidence="2">The sequence shown here is derived from an EMBL/GenBank/DDBJ whole genome shotgun (WGS) entry which is preliminary data.</text>
</comment>
<reference evidence="2 3" key="1">
    <citation type="journal article" date="2014" name="PLoS Genet.">
        <title>Phylogenetically driven sequencing of extremely halophilic archaea reveals strategies for static and dynamic osmo-response.</title>
        <authorList>
            <person name="Becker E.A."/>
            <person name="Seitzer P.M."/>
            <person name="Tritt A."/>
            <person name="Larsen D."/>
            <person name="Krusor M."/>
            <person name="Yao A.I."/>
            <person name="Wu D."/>
            <person name="Madern D."/>
            <person name="Eisen J.A."/>
            <person name="Darling A.E."/>
            <person name="Facciotti M.T."/>
        </authorList>
    </citation>
    <scope>NUCLEOTIDE SEQUENCE [LARGE SCALE GENOMIC DNA]</scope>
    <source>
        <strain evidence="3">DSM 18310 / JCM 13924 / TL6</strain>
    </source>
</reference>
<accession>M0G8N5</accession>
<dbReference type="Pfam" id="PF19502">
    <property type="entry name" value="DUF6036"/>
    <property type="match status" value="1"/>
</dbReference>
<dbReference type="Proteomes" id="UP000011559">
    <property type="component" value="Unassembled WGS sequence"/>
</dbReference>
<dbReference type="InterPro" id="IPR045792">
    <property type="entry name" value="DUF6036"/>
</dbReference>
<dbReference type="AlphaFoldDB" id="M0G8N5"/>